<dbReference type="Proteomes" id="UP000018144">
    <property type="component" value="Unassembled WGS sequence"/>
</dbReference>
<evidence type="ECO:0000256" key="2">
    <source>
        <dbReference type="ARBA" id="ARBA00009877"/>
    </source>
</evidence>
<dbReference type="GO" id="GO:0032977">
    <property type="term" value="F:membrane insertase activity"/>
    <property type="evidence" value="ECO:0007669"/>
    <property type="project" value="InterPro"/>
</dbReference>
<dbReference type="eggNOG" id="KOG1239">
    <property type="taxonomic scope" value="Eukaryota"/>
</dbReference>
<keyword evidence="4" id="KW-1133">Transmembrane helix</keyword>
<evidence type="ECO:0000256" key="1">
    <source>
        <dbReference type="ARBA" id="ARBA00004141"/>
    </source>
</evidence>
<dbReference type="GO" id="GO:0005743">
    <property type="term" value="C:mitochondrial inner membrane"/>
    <property type="evidence" value="ECO:0007669"/>
    <property type="project" value="TreeGrafter"/>
</dbReference>
<dbReference type="InterPro" id="IPR001708">
    <property type="entry name" value="YidC/ALB3/OXA1/COX18"/>
</dbReference>
<evidence type="ECO:0000256" key="5">
    <source>
        <dbReference type="ARBA" id="ARBA00023136"/>
    </source>
</evidence>
<dbReference type="EMBL" id="HF935218">
    <property type="protein sequence ID" value="CCX04804.1"/>
    <property type="molecule type" value="Genomic_DNA"/>
</dbReference>
<dbReference type="OMA" id="WQRKRIV"/>
<keyword evidence="5" id="KW-0472">Membrane</keyword>
<comment type="subcellular location">
    <subcellularLocation>
        <location evidence="1 6">Membrane</location>
        <topology evidence="1 6">Multi-pass membrane protein</topology>
    </subcellularLocation>
</comment>
<protein>
    <submittedName>
        <fullName evidence="8">Similar to Mitochondrial inner membrane protein COX18 acc. no. Q5R7D0</fullName>
    </submittedName>
</protein>
<sequence length="311" mass="34901">MPPRLLRPPILRPLVLRPGHVRYFHPTRPQASFLDTTTTLLTDLHSTTHLSWSLLIPCAAVTLRVLFTLPLTLYSRSKMSTIISLLPLTEARTLHHARELRGQPPHIFESTLRKTAKKSRNQLWARWGCQQWKLFLPLLQIPVWVAASASLRALMPGAADDSMVSFFGGLTNPEEVAREAAGLMTEGFGWVQDLTAMDPTLALPVMFGAAVLANVRYQAYINPPQSTNAKRISNALTVMTVPMFVVSCGMPSGLVLYWASSAVWSLGLTMALQRYRKLPEKIGRCKVEDLEDVDEEKREDVMKVVDRTRML</sequence>
<reference evidence="8 9" key="1">
    <citation type="journal article" date="2013" name="PLoS Genet.">
        <title>The genome and development-dependent transcriptomes of Pyronema confluens: a window into fungal evolution.</title>
        <authorList>
            <person name="Traeger S."/>
            <person name="Altegoer F."/>
            <person name="Freitag M."/>
            <person name="Gabaldon T."/>
            <person name="Kempken F."/>
            <person name="Kumar A."/>
            <person name="Marcet-Houben M."/>
            <person name="Poggeler S."/>
            <person name="Stajich J.E."/>
            <person name="Nowrousian M."/>
        </authorList>
    </citation>
    <scope>NUCLEOTIDE SEQUENCE [LARGE SCALE GENOMIC DNA]</scope>
    <source>
        <strain evidence="9">CBS 100304</strain>
        <tissue evidence="8">Vegetative mycelium</tissue>
    </source>
</reference>
<evidence type="ECO:0000256" key="6">
    <source>
        <dbReference type="RuleBase" id="RU003945"/>
    </source>
</evidence>
<dbReference type="GO" id="GO:0032979">
    <property type="term" value="P:protein insertion into mitochondrial inner membrane from matrix"/>
    <property type="evidence" value="ECO:0007669"/>
    <property type="project" value="TreeGrafter"/>
</dbReference>
<proteinExistence type="inferred from homology"/>
<dbReference type="Pfam" id="PF02096">
    <property type="entry name" value="60KD_IMP"/>
    <property type="match status" value="1"/>
</dbReference>
<dbReference type="PANTHER" id="PTHR12428:SF65">
    <property type="entry name" value="CYTOCHROME C OXIDASE ASSEMBLY PROTEIN COX18, MITOCHONDRIAL"/>
    <property type="match status" value="1"/>
</dbReference>
<gene>
    <name evidence="8" type="ORF">PCON_03786</name>
</gene>
<keyword evidence="3 6" id="KW-0812">Transmembrane</keyword>
<accession>U4KYU2</accession>
<organism evidence="8 9">
    <name type="scientific">Pyronema omphalodes (strain CBS 100304)</name>
    <name type="common">Pyronema confluens</name>
    <dbReference type="NCBI Taxonomy" id="1076935"/>
    <lineage>
        <taxon>Eukaryota</taxon>
        <taxon>Fungi</taxon>
        <taxon>Dikarya</taxon>
        <taxon>Ascomycota</taxon>
        <taxon>Pezizomycotina</taxon>
        <taxon>Pezizomycetes</taxon>
        <taxon>Pezizales</taxon>
        <taxon>Pyronemataceae</taxon>
        <taxon>Pyronema</taxon>
    </lineage>
</organism>
<feature type="domain" description="Membrane insertase YidC/Oxa/ALB C-terminal" evidence="7">
    <location>
        <begin position="70"/>
        <end position="273"/>
    </location>
</feature>
<dbReference type="InterPro" id="IPR028055">
    <property type="entry name" value="YidC/Oxa/ALB_C"/>
</dbReference>
<evidence type="ECO:0000256" key="3">
    <source>
        <dbReference type="ARBA" id="ARBA00022692"/>
    </source>
</evidence>
<dbReference type="GO" id="GO:0033617">
    <property type="term" value="P:mitochondrial respiratory chain complex IV assembly"/>
    <property type="evidence" value="ECO:0007669"/>
    <property type="project" value="TreeGrafter"/>
</dbReference>
<name>U4KYU2_PYROM</name>
<dbReference type="PANTHER" id="PTHR12428">
    <property type="entry name" value="OXA1"/>
    <property type="match status" value="1"/>
</dbReference>
<dbReference type="OrthoDB" id="2148490at2759"/>
<dbReference type="AlphaFoldDB" id="U4KYU2"/>
<evidence type="ECO:0000259" key="7">
    <source>
        <dbReference type="Pfam" id="PF02096"/>
    </source>
</evidence>
<comment type="similarity">
    <text evidence="2 6">Belongs to the OXA1/ALB3/YidC family.</text>
</comment>
<evidence type="ECO:0000256" key="4">
    <source>
        <dbReference type="ARBA" id="ARBA00022989"/>
    </source>
</evidence>
<dbReference type="CDD" id="cd20069">
    <property type="entry name" value="5TM_Oxa1-like"/>
    <property type="match status" value="1"/>
</dbReference>
<evidence type="ECO:0000313" key="9">
    <source>
        <dbReference type="Proteomes" id="UP000018144"/>
    </source>
</evidence>
<dbReference type="STRING" id="1076935.U4KYU2"/>
<keyword evidence="9" id="KW-1185">Reference proteome</keyword>
<evidence type="ECO:0000313" key="8">
    <source>
        <dbReference type="EMBL" id="CCX04804.1"/>
    </source>
</evidence>